<accession>W4L940</accession>
<proteinExistence type="predicted"/>
<dbReference type="Proteomes" id="UP000019140">
    <property type="component" value="Unassembled WGS sequence"/>
</dbReference>
<comment type="caution">
    <text evidence="1">The sequence shown here is derived from an EMBL/GenBank/DDBJ whole genome shotgun (WGS) entry which is preliminary data.</text>
</comment>
<sequence>MGKKPAKLSIFVNTILEMGDNMRSRFVMSMFFNKIRERLLYNRLQLTFLIYRDTPHFSKNSGIYLS</sequence>
<name>W4L940_9BACT</name>
<evidence type="ECO:0000313" key="2">
    <source>
        <dbReference type="Proteomes" id="UP000019140"/>
    </source>
</evidence>
<dbReference type="EMBL" id="AZHX01002507">
    <property type="protein sequence ID" value="ETW94215.1"/>
    <property type="molecule type" value="Genomic_DNA"/>
</dbReference>
<reference evidence="1 2" key="1">
    <citation type="journal article" date="2014" name="Nature">
        <title>An environmental bacterial taxon with a large and distinct metabolic repertoire.</title>
        <authorList>
            <person name="Wilson M.C."/>
            <person name="Mori T."/>
            <person name="Ruckert C."/>
            <person name="Uria A.R."/>
            <person name="Helf M.J."/>
            <person name="Takada K."/>
            <person name="Gernert C."/>
            <person name="Steffens U.A."/>
            <person name="Heycke N."/>
            <person name="Schmitt S."/>
            <person name="Rinke C."/>
            <person name="Helfrich E.J."/>
            <person name="Brachmann A.O."/>
            <person name="Gurgui C."/>
            <person name="Wakimoto T."/>
            <person name="Kracht M."/>
            <person name="Crusemann M."/>
            <person name="Hentschel U."/>
            <person name="Abe I."/>
            <person name="Matsunaga S."/>
            <person name="Kalinowski J."/>
            <person name="Takeyama H."/>
            <person name="Piel J."/>
        </authorList>
    </citation>
    <scope>NUCLEOTIDE SEQUENCE [LARGE SCALE GENOMIC DNA]</scope>
    <source>
        <strain evidence="2">TSY2</strain>
    </source>
</reference>
<organism evidence="1 2">
    <name type="scientific">Candidatus Entotheonella gemina</name>
    <dbReference type="NCBI Taxonomy" id="1429439"/>
    <lineage>
        <taxon>Bacteria</taxon>
        <taxon>Pseudomonadati</taxon>
        <taxon>Nitrospinota/Tectimicrobiota group</taxon>
        <taxon>Candidatus Tectimicrobiota</taxon>
        <taxon>Candidatus Entotheonellia</taxon>
        <taxon>Candidatus Entotheonellales</taxon>
        <taxon>Candidatus Entotheonellaceae</taxon>
        <taxon>Candidatus Entotheonella</taxon>
    </lineage>
</organism>
<evidence type="ECO:0000313" key="1">
    <source>
        <dbReference type="EMBL" id="ETW94215.1"/>
    </source>
</evidence>
<gene>
    <name evidence="1" type="ORF">ETSY2_50165</name>
</gene>
<dbReference type="AlphaFoldDB" id="W4L940"/>
<protein>
    <submittedName>
        <fullName evidence="1">Uncharacterized protein</fullName>
    </submittedName>
</protein>
<keyword evidence="2" id="KW-1185">Reference proteome</keyword>
<dbReference type="HOGENOM" id="CLU_2823047_0_0_7"/>